<keyword evidence="2" id="KW-0378">Hydrolase</keyword>
<dbReference type="Pfam" id="PF02338">
    <property type="entry name" value="OTU"/>
    <property type="match status" value="1"/>
</dbReference>
<proteinExistence type="predicted"/>
<protein>
    <submittedName>
        <fullName evidence="2">Ovarian tumor-like cysteine protease</fullName>
    </submittedName>
</protein>
<reference evidence="2" key="1">
    <citation type="submission" date="2021-06" db="EMBL/GenBank/DDBJ databases">
        <authorList>
            <person name="Rolland C."/>
        </authorList>
    </citation>
    <scope>NUCLEOTIDE SEQUENCE</scope>
    <source>
        <strain evidence="2">347.936635</strain>
    </source>
</reference>
<keyword evidence="2" id="KW-0645">Protease</keyword>
<feature type="domain" description="OTU" evidence="1">
    <location>
        <begin position="19"/>
        <end position="196"/>
    </location>
</feature>
<dbReference type="InterPro" id="IPR003323">
    <property type="entry name" value="OTU_dom"/>
</dbReference>
<dbReference type="GO" id="GO:0006508">
    <property type="term" value="P:proteolysis"/>
    <property type="evidence" value="ECO:0007669"/>
    <property type="project" value="UniProtKB-KW"/>
</dbReference>
<organism evidence="2">
    <name type="scientific">Clandestinovirus</name>
    <dbReference type="NCBI Taxonomy" id="2831644"/>
    <lineage>
        <taxon>Viruses</taxon>
    </lineage>
</organism>
<dbReference type="CDD" id="cd22744">
    <property type="entry name" value="OTU"/>
    <property type="match status" value="1"/>
</dbReference>
<evidence type="ECO:0000313" key="2">
    <source>
        <dbReference type="EMBL" id="QYA18769.1"/>
    </source>
</evidence>
<gene>
    <name evidence="2" type="ORF">KOM_12_501</name>
</gene>
<name>A0A8F8KRD4_9VIRU</name>
<dbReference type="PROSITE" id="PS50802">
    <property type="entry name" value="OTU"/>
    <property type="match status" value="1"/>
</dbReference>
<accession>A0A8F8KRD4</accession>
<dbReference type="EMBL" id="MZ420154">
    <property type="protein sequence ID" value="QYA18769.1"/>
    <property type="molecule type" value="Genomic_DNA"/>
</dbReference>
<evidence type="ECO:0000259" key="1">
    <source>
        <dbReference type="PROSITE" id="PS50802"/>
    </source>
</evidence>
<dbReference type="GO" id="GO:0008233">
    <property type="term" value="F:peptidase activity"/>
    <property type="evidence" value="ECO:0007669"/>
    <property type="project" value="UniProtKB-KW"/>
</dbReference>
<sequence>MDRAEANLCTFLEVHPMDVMVLPNPGGGDCLFYALAQAFCNIVQNPNQQLNDRVLQLRKIVANAFTDDMFAAYKFVYDEAKVRYTQAVAKRDTVSRDLSSYEIRRCQFAARCKTVSEARKKMMTSEYWGDETAISILQQVLRIGIIVINNRAERKDGMLEMQLFDVKETIQNAKHYIILFLSDDNYGSHYRLVSLQSTCQWSFQHLPNALKHLIQQRVIAIKPDESSIRTLSNAGLQSINKSTKQKEEKLLEKTKREVVKRYPDPKFFLHSSAVPMVTQRVPFKRNVQYGRTGKPVNGVGKYLPTKTVSKSVGLVNVPTVVRSTNIRHK</sequence>
<dbReference type="Gene3D" id="3.90.70.80">
    <property type="match status" value="1"/>
</dbReference>